<dbReference type="PANTHER" id="PTHR11022:SF41">
    <property type="entry name" value="PEPTIDOGLYCAN-RECOGNITION PROTEIN LC-RELATED"/>
    <property type="match status" value="1"/>
</dbReference>
<evidence type="ECO:0000259" key="5">
    <source>
        <dbReference type="SMART" id="SM00701"/>
    </source>
</evidence>
<feature type="domain" description="N-acetylmuramoyl-L-alanine amidase" evidence="4">
    <location>
        <begin position="20"/>
        <end position="148"/>
    </location>
</feature>
<dbReference type="InterPro" id="IPR036365">
    <property type="entry name" value="PGBD-like_sf"/>
</dbReference>
<dbReference type="CDD" id="cd06583">
    <property type="entry name" value="PGRP"/>
    <property type="match status" value="1"/>
</dbReference>
<dbReference type="PANTHER" id="PTHR11022">
    <property type="entry name" value="PEPTIDOGLYCAN RECOGNITION PROTEIN"/>
    <property type="match status" value="1"/>
</dbReference>
<name>A0A323TWR4_9BACI</name>
<evidence type="ECO:0000259" key="4">
    <source>
        <dbReference type="SMART" id="SM00644"/>
    </source>
</evidence>
<proteinExistence type="inferred from homology"/>
<dbReference type="OrthoDB" id="9812621at2"/>
<comment type="caution">
    <text evidence="6">The sequence shown here is derived from an EMBL/GenBank/DDBJ whole genome shotgun (WGS) entry which is preliminary data.</text>
</comment>
<dbReference type="SUPFAM" id="SSF47090">
    <property type="entry name" value="PGBD-like"/>
    <property type="match status" value="1"/>
</dbReference>
<protein>
    <recommendedName>
        <fullName evidence="3">Autolysin</fullName>
    </recommendedName>
    <alternativeName>
        <fullName evidence="2">Cell wall hydrolase</fullName>
    </alternativeName>
</protein>
<dbReference type="EMBL" id="PDOD01000001">
    <property type="protein sequence ID" value="PYZ94005.1"/>
    <property type="molecule type" value="Genomic_DNA"/>
</dbReference>
<evidence type="ECO:0000256" key="2">
    <source>
        <dbReference type="ARBA" id="ARBA00030881"/>
    </source>
</evidence>
<dbReference type="Gene3D" id="1.10.101.10">
    <property type="entry name" value="PGBD-like superfamily/PGBD"/>
    <property type="match status" value="1"/>
</dbReference>
<evidence type="ECO:0000256" key="1">
    <source>
        <dbReference type="ARBA" id="ARBA00007553"/>
    </source>
</evidence>
<accession>A0A323TWR4</accession>
<organism evidence="6 7">
    <name type="scientific">Salipaludibacillus keqinensis</name>
    <dbReference type="NCBI Taxonomy" id="2045207"/>
    <lineage>
        <taxon>Bacteria</taxon>
        <taxon>Bacillati</taxon>
        <taxon>Bacillota</taxon>
        <taxon>Bacilli</taxon>
        <taxon>Bacillales</taxon>
        <taxon>Bacillaceae</taxon>
    </lineage>
</organism>
<dbReference type="GO" id="GO:0008745">
    <property type="term" value="F:N-acetylmuramoyl-L-alanine amidase activity"/>
    <property type="evidence" value="ECO:0007669"/>
    <property type="project" value="InterPro"/>
</dbReference>
<dbReference type="SMART" id="SM00644">
    <property type="entry name" value="Ami_2"/>
    <property type="match status" value="1"/>
</dbReference>
<dbReference type="InterPro" id="IPR002502">
    <property type="entry name" value="Amidase_domain"/>
</dbReference>
<gene>
    <name evidence="6" type="ORF">CR194_00225</name>
</gene>
<dbReference type="GO" id="GO:0009253">
    <property type="term" value="P:peptidoglycan catabolic process"/>
    <property type="evidence" value="ECO:0007669"/>
    <property type="project" value="InterPro"/>
</dbReference>
<feature type="domain" description="Peptidoglycan recognition protein family" evidence="5">
    <location>
        <begin position="17"/>
        <end position="140"/>
    </location>
</feature>
<evidence type="ECO:0000256" key="3">
    <source>
        <dbReference type="ARBA" id="ARBA00032390"/>
    </source>
</evidence>
<reference evidence="6 7" key="1">
    <citation type="submission" date="2017-10" db="EMBL/GenBank/DDBJ databases">
        <title>Bacillus sp. nov., a halophilic bacterium isolated from a Keqin Lake.</title>
        <authorList>
            <person name="Wang H."/>
        </authorList>
    </citation>
    <scope>NUCLEOTIDE SEQUENCE [LARGE SCALE GENOMIC DNA]</scope>
    <source>
        <strain evidence="6 7">KQ-12</strain>
    </source>
</reference>
<dbReference type="InterPro" id="IPR036366">
    <property type="entry name" value="PGBDSf"/>
</dbReference>
<dbReference type="AlphaFoldDB" id="A0A323TWR4"/>
<dbReference type="RefSeq" id="WP_110607640.1">
    <property type="nucleotide sequence ID" value="NZ_PDOD01000001.1"/>
</dbReference>
<dbReference type="SUPFAM" id="SSF55846">
    <property type="entry name" value="N-acetylmuramoyl-L-alanine amidase-like"/>
    <property type="match status" value="1"/>
</dbReference>
<keyword evidence="7" id="KW-1185">Reference proteome</keyword>
<dbReference type="Gene3D" id="3.40.80.10">
    <property type="entry name" value="Peptidoglycan recognition protein-like"/>
    <property type="match status" value="1"/>
</dbReference>
<dbReference type="Pfam" id="PF01471">
    <property type="entry name" value="PG_binding_1"/>
    <property type="match status" value="1"/>
</dbReference>
<dbReference type="Proteomes" id="UP000248214">
    <property type="component" value="Unassembled WGS sequence"/>
</dbReference>
<evidence type="ECO:0000313" key="7">
    <source>
        <dbReference type="Proteomes" id="UP000248214"/>
    </source>
</evidence>
<dbReference type="GO" id="GO:0008270">
    <property type="term" value="F:zinc ion binding"/>
    <property type="evidence" value="ECO:0007669"/>
    <property type="project" value="InterPro"/>
</dbReference>
<sequence>MWRKLLMTRIEDVRGSLQVHPTKKYVEEKELNPQFITLHHSGTETGHAQTFANYHVSKMDWPGIGYHFVVLRNGTIQWCHDLRVRCYHTSGRNTRNIGVCMVGEGLFTKRQRNALKNLVYALSIHYQLSSSKILGHREHPSQKTLCPAMNLDQFRKEIDSLLFHSLTQLTPSTAIPKTVRKGARGQDVMNLQNALALKGYSLHRFGADGIFGAETERAVKKFQRDHHLKMDGIVGPKTWEKIIS</sequence>
<comment type="similarity">
    <text evidence="1">Belongs to the N-acetylmuramoyl-L-alanine amidase 2 family.</text>
</comment>
<dbReference type="SMART" id="SM00701">
    <property type="entry name" value="PGRP"/>
    <property type="match status" value="1"/>
</dbReference>
<dbReference type="Pfam" id="PF01510">
    <property type="entry name" value="Amidase_2"/>
    <property type="match status" value="1"/>
</dbReference>
<dbReference type="InterPro" id="IPR006619">
    <property type="entry name" value="PGRP_domain_met/bac"/>
</dbReference>
<evidence type="ECO:0000313" key="6">
    <source>
        <dbReference type="EMBL" id="PYZ94005.1"/>
    </source>
</evidence>
<dbReference type="InterPro" id="IPR002477">
    <property type="entry name" value="Peptidoglycan-bd-like"/>
</dbReference>
<dbReference type="InterPro" id="IPR036505">
    <property type="entry name" value="Amidase/PGRP_sf"/>
</dbReference>
<dbReference type="InterPro" id="IPR015510">
    <property type="entry name" value="PGRP"/>
</dbReference>